<keyword evidence="7" id="KW-0812">Transmembrane</keyword>
<dbReference type="InterPro" id="IPR036197">
    <property type="entry name" value="NarG-like_sf"/>
</dbReference>
<comment type="caution">
    <text evidence="9">The sequence shown here is derived from an EMBL/GenBank/DDBJ whole genome shotgun (WGS) entry which is preliminary data.</text>
</comment>
<keyword evidence="4" id="KW-0560">Oxidoreductase</keyword>
<dbReference type="Pfam" id="PF02754">
    <property type="entry name" value="CCG"/>
    <property type="match status" value="2"/>
</dbReference>
<keyword evidence="7" id="KW-0472">Membrane</keyword>
<evidence type="ECO:0000256" key="4">
    <source>
        <dbReference type="ARBA" id="ARBA00023002"/>
    </source>
</evidence>
<evidence type="ECO:0000256" key="7">
    <source>
        <dbReference type="SAM" id="Phobius"/>
    </source>
</evidence>
<dbReference type="Gene3D" id="1.10.1060.10">
    <property type="entry name" value="Alpha-helical ferredoxin"/>
    <property type="match status" value="1"/>
</dbReference>
<feature type="transmembrane region" description="Helical" evidence="7">
    <location>
        <begin position="82"/>
        <end position="107"/>
    </location>
</feature>
<dbReference type="InterPro" id="IPR009051">
    <property type="entry name" value="Helical_ferredxn"/>
</dbReference>
<evidence type="ECO:0000259" key="8">
    <source>
        <dbReference type="PROSITE" id="PS51379"/>
    </source>
</evidence>
<dbReference type="RefSeq" id="WP_162413588.1">
    <property type="nucleotide sequence ID" value="NZ_JAHQXE010000003.1"/>
</dbReference>
<evidence type="ECO:0000256" key="5">
    <source>
        <dbReference type="ARBA" id="ARBA00023004"/>
    </source>
</evidence>
<name>A0AA41KFN8_9EURY</name>
<dbReference type="GO" id="GO:0051539">
    <property type="term" value="F:4 iron, 4 sulfur cluster binding"/>
    <property type="evidence" value="ECO:0007669"/>
    <property type="project" value="UniProtKB-KW"/>
</dbReference>
<feature type="transmembrane region" description="Helical" evidence="7">
    <location>
        <begin position="23"/>
        <end position="40"/>
    </location>
</feature>
<dbReference type="InterPro" id="IPR017900">
    <property type="entry name" value="4Fe4S_Fe_S_CS"/>
</dbReference>
<dbReference type="Proteomes" id="UP001166304">
    <property type="component" value="Unassembled WGS sequence"/>
</dbReference>
<reference evidence="9" key="1">
    <citation type="submission" date="2021-06" db="EMBL/GenBank/DDBJ databases">
        <title>New haloarchaea isolates fom saline soil.</title>
        <authorList>
            <person name="Duran-Viseras A."/>
            <person name="Sanchez-Porro C.S."/>
            <person name="Ventosa A."/>
        </authorList>
    </citation>
    <scope>NUCLEOTIDE SEQUENCE</scope>
    <source>
        <strain evidence="9">JCM 18369</strain>
    </source>
</reference>
<dbReference type="Gene3D" id="1.20.950.20">
    <property type="entry name" value="Transmembrane di-heme cytochromes, Chain C"/>
    <property type="match status" value="1"/>
</dbReference>
<evidence type="ECO:0000256" key="2">
    <source>
        <dbReference type="ARBA" id="ARBA00022485"/>
    </source>
</evidence>
<keyword evidence="2" id="KW-0004">4Fe-4S</keyword>
<keyword evidence="5" id="KW-0408">Iron</keyword>
<feature type="transmembrane region" description="Helical" evidence="7">
    <location>
        <begin position="231"/>
        <end position="249"/>
    </location>
</feature>
<dbReference type="GO" id="GO:0046872">
    <property type="term" value="F:metal ion binding"/>
    <property type="evidence" value="ECO:0007669"/>
    <property type="project" value="UniProtKB-KW"/>
</dbReference>
<keyword evidence="7" id="KW-1133">Transmembrane helix</keyword>
<keyword evidence="10" id="KW-1185">Reference proteome</keyword>
<dbReference type="GO" id="GO:0005886">
    <property type="term" value="C:plasma membrane"/>
    <property type="evidence" value="ECO:0007669"/>
    <property type="project" value="TreeGrafter"/>
</dbReference>
<dbReference type="SUPFAM" id="SSF103501">
    <property type="entry name" value="Respiratory nitrate reductase 1 gamma chain"/>
    <property type="match status" value="1"/>
</dbReference>
<dbReference type="SUPFAM" id="SSF46548">
    <property type="entry name" value="alpha-helical ferredoxin"/>
    <property type="match status" value="1"/>
</dbReference>
<dbReference type="Pfam" id="PF13183">
    <property type="entry name" value="Fer4_8"/>
    <property type="match status" value="1"/>
</dbReference>
<feature type="transmembrane region" description="Helical" evidence="7">
    <location>
        <begin position="127"/>
        <end position="149"/>
    </location>
</feature>
<evidence type="ECO:0000313" key="9">
    <source>
        <dbReference type="EMBL" id="MBV0902232.1"/>
    </source>
</evidence>
<dbReference type="EMBL" id="JAHQXE010000003">
    <property type="protein sequence ID" value="MBV0902232.1"/>
    <property type="molecule type" value="Genomic_DNA"/>
</dbReference>
<dbReference type="InterPro" id="IPR004017">
    <property type="entry name" value="Cys_rich_dom"/>
</dbReference>
<evidence type="ECO:0000256" key="6">
    <source>
        <dbReference type="ARBA" id="ARBA00023014"/>
    </source>
</evidence>
<feature type="domain" description="4Fe-4S ferredoxin-type" evidence="8">
    <location>
        <begin position="295"/>
        <end position="325"/>
    </location>
</feature>
<comment type="similarity">
    <text evidence="1">Belongs to the HdrC family.</text>
</comment>
<dbReference type="PROSITE" id="PS00198">
    <property type="entry name" value="4FE4S_FER_1"/>
    <property type="match status" value="2"/>
</dbReference>
<keyword evidence="3" id="KW-0479">Metal-binding</keyword>
<protein>
    <submittedName>
        <fullName evidence="9">(Fe-S)-binding protein</fullName>
    </submittedName>
</protein>
<evidence type="ECO:0000313" key="10">
    <source>
        <dbReference type="Proteomes" id="UP001166304"/>
    </source>
</evidence>
<dbReference type="InterPro" id="IPR017896">
    <property type="entry name" value="4Fe4S_Fe-S-bd"/>
</dbReference>
<dbReference type="AlphaFoldDB" id="A0AA41KFN8"/>
<accession>A0AA41KFN8</accession>
<dbReference type="PANTHER" id="PTHR43255">
    <property type="entry name" value="IRON-SULFUR-BINDING OXIDOREDUCTASE FADF-RELATED-RELATED"/>
    <property type="match status" value="1"/>
</dbReference>
<evidence type="ECO:0000256" key="1">
    <source>
        <dbReference type="ARBA" id="ARBA00007097"/>
    </source>
</evidence>
<dbReference type="InterPro" id="IPR051460">
    <property type="entry name" value="HdrC_iron-sulfur_subunit"/>
</dbReference>
<feature type="domain" description="4Fe-4S ferredoxin-type" evidence="8">
    <location>
        <begin position="353"/>
        <end position="385"/>
    </location>
</feature>
<gene>
    <name evidence="9" type="ORF">KTS37_10575</name>
</gene>
<organism evidence="9 10">
    <name type="scientific">Haloarcula salina</name>
    <dbReference type="NCBI Taxonomy" id="1429914"/>
    <lineage>
        <taxon>Archaea</taxon>
        <taxon>Methanobacteriati</taxon>
        <taxon>Methanobacteriota</taxon>
        <taxon>Stenosarchaea group</taxon>
        <taxon>Halobacteria</taxon>
        <taxon>Halobacteriales</taxon>
        <taxon>Haloarculaceae</taxon>
        <taxon>Haloarcula</taxon>
    </lineage>
</organism>
<feature type="transmembrane region" description="Helical" evidence="7">
    <location>
        <begin position="170"/>
        <end position="191"/>
    </location>
</feature>
<keyword evidence="6" id="KW-0411">Iron-sulfur</keyword>
<evidence type="ECO:0000256" key="3">
    <source>
        <dbReference type="ARBA" id="ARBA00022723"/>
    </source>
</evidence>
<proteinExistence type="inferred from homology"/>
<sequence length="694" mass="77157">MSMALQATTRPTFWRIGSVGKALFYYLAALALLVFFYGVYARISRYAQGSDDPVERLDDLPGRTLAAARLALSNRKQLDRDAVAGVMHAFVVWGFLTLLIGTTILGIDMDLYRPLTGESFFVGRFYLSYSFVMDAMGLLFVVGVGVALWRRYGRRMERLHDRHTSREDDLFLGALFVLGVGGYLTEGVRILGTSTIRDVSFETVSFVGWFVKDVLVLAGVTAEQAAAAYPFVWWSHALVALWFVAWIPYAKPFHMLSSFANLVARDEKAGVRLPGVPGDAAPEDIGPSDIDDFSWKQLLDHDACTKCGRCSSVCPAKEAGRPLDPRNVILDLKRYREERDAGGEDVPIVADGGSSVIDAHTMESCMSCMACMDACPVDIEHVTQFTEMNRRLTEAGEMDEHVQDAMMNVFQHGNTFGDPERKRPDWTEDLDFEVPDAREESVEYLWYVGDYPSYDERNRKIARALATVFEAAGVDYGILYEAEQTDGNDVRRVGEEGLYEMLVEDNAAAIADCEYESIVTTDPHAYNTFANEYPEFEACEWDGSDVFHYTQVVADLAESGALGLAGTELDYTVTYHDPCHLGRYNDVFEAPRDLVRATGADLHEMPRNRDDSFCCGGGGGGLWMDFEEDTKPSEERLREALEDTDAGDAVGKFVVACPMCMTMYEDGRKTGGYENDIEIVGVTELLAEAVDRAG</sequence>
<dbReference type="PANTHER" id="PTHR43255:SF1">
    <property type="entry name" value="IRON-SULFUR-BINDING OXIDOREDUCTASE FADF-RELATED"/>
    <property type="match status" value="1"/>
</dbReference>
<dbReference type="PROSITE" id="PS51379">
    <property type="entry name" value="4FE4S_FER_2"/>
    <property type="match status" value="2"/>
</dbReference>
<dbReference type="GO" id="GO:0016491">
    <property type="term" value="F:oxidoreductase activity"/>
    <property type="evidence" value="ECO:0007669"/>
    <property type="project" value="UniProtKB-KW"/>
</dbReference>